<name>A0A0M3J5W4_ANISI</name>
<gene>
    <name evidence="2" type="ORF">ASIM_LOCUS2796</name>
</gene>
<dbReference type="WBParaSite" id="ASIM_0000294801-mRNA-1">
    <property type="protein sequence ID" value="ASIM_0000294801-mRNA-1"/>
    <property type="gene ID" value="ASIM_0000294801"/>
</dbReference>
<evidence type="ECO:0000313" key="4">
    <source>
        <dbReference type="WBParaSite" id="ASIM_0000294801-mRNA-1"/>
    </source>
</evidence>
<proteinExistence type="predicted"/>
<keyword evidence="3" id="KW-1185">Reference proteome</keyword>
<feature type="compositionally biased region" description="Low complexity" evidence="1">
    <location>
        <begin position="90"/>
        <end position="111"/>
    </location>
</feature>
<evidence type="ECO:0000313" key="3">
    <source>
        <dbReference type="Proteomes" id="UP000267096"/>
    </source>
</evidence>
<reference evidence="4" key="1">
    <citation type="submission" date="2017-02" db="UniProtKB">
        <authorList>
            <consortium name="WormBaseParasite"/>
        </authorList>
    </citation>
    <scope>IDENTIFICATION</scope>
</reference>
<evidence type="ECO:0000256" key="1">
    <source>
        <dbReference type="SAM" id="MobiDB-lite"/>
    </source>
</evidence>
<feature type="compositionally biased region" description="Polar residues" evidence="1">
    <location>
        <begin position="113"/>
        <end position="123"/>
    </location>
</feature>
<feature type="compositionally biased region" description="Low complexity" evidence="1">
    <location>
        <begin position="52"/>
        <end position="73"/>
    </location>
</feature>
<organism evidence="4">
    <name type="scientific">Anisakis simplex</name>
    <name type="common">Herring worm</name>
    <dbReference type="NCBI Taxonomy" id="6269"/>
    <lineage>
        <taxon>Eukaryota</taxon>
        <taxon>Metazoa</taxon>
        <taxon>Ecdysozoa</taxon>
        <taxon>Nematoda</taxon>
        <taxon>Chromadorea</taxon>
        <taxon>Rhabditida</taxon>
        <taxon>Spirurina</taxon>
        <taxon>Ascaridomorpha</taxon>
        <taxon>Ascaridoidea</taxon>
        <taxon>Anisakidae</taxon>
        <taxon>Anisakis</taxon>
        <taxon>Anisakis simplex complex</taxon>
    </lineage>
</organism>
<dbReference type="EMBL" id="UYRR01003968">
    <property type="protein sequence ID" value="VDK20640.1"/>
    <property type="molecule type" value="Genomic_DNA"/>
</dbReference>
<protein>
    <submittedName>
        <fullName evidence="4">LOB domain-containing protein</fullName>
    </submittedName>
</protein>
<evidence type="ECO:0000313" key="2">
    <source>
        <dbReference type="EMBL" id="VDK20640.1"/>
    </source>
</evidence>
<accession>A0A0M3J5W4</accession>
<dbReference type="Proteomes" id="UP000267096">
    <property type="component" value="Unassembled WGS sequence"/>
</dbReference>
<feature type="region of interest" description="Disordered" evidence="1">
    <location>
        <begin position="52"/>
        <end position="133"/>
    </location>
</feature>
<dbReference type="AlphaFoldDB" id="A0A0M3J5W4"/>
<sequence length="133" mass="14651">MIASRTSHFRSVEIYQQKQVELLAQFQRAQTNLAMQQLNYFQFFQQQNSAAASPQQASAVSTQTAQQSSYYNSPPGPAHLIDPVTIPAVSSSQDDSDSPQQQASPTTSIPTKETATSSTTGLRNRSYKSDEIF</sequence>
<reference evidence="2 3" key="2">
    <citation type="submission" date="2018-11" db="EMBL/GenBank/DDBJ databases">
        <authorList>
            <consortium name="Pathogen Informatics"/>
        </authorList>
    </citation>
    <scope>NUCLEOTIDE SEQUENCE [LARGE SCALE GENOMIC DNA]</scope>
</reference>